<comment type="subcellular location">
    <subcellularLocation>
        <location evidence="1">Secreted</location>
    </subcellularLocation>
</comment>
<evidence type="ECO:0000256" key="3">
    <source>
        <dbReference type="ARBA" id="ARBA00022729"/>
    </source>
</evidence>
<dbReference type="Proteomes" id="UP000693946">
    <property type="component" value="Unassembled WGS sequence"/>
</dbReference>
<name>A0AAV6PIJ3_SOLSE</name>
<evidence type="ECO:0008006" key="6">
    <source>
        <dbReference type="Google" id="ProtNLM"/>
    </source>
</evidence>
<dbReference type="EMBL" id="JAGKHQ010001134">
    <property type="protein sequence ID" value="KAG7460499.1"/>
    <property type="molecule type" value="Genomic_DNA"/>
</dbReference>
<evidence type="ECO:0000256" key="1">
    <source>
        <dbReference type="ARBA" id="ARBA00004613"/>
    </source>
</evidence>
<evidence type="ECO:0000256" key="2">
    <source>
        <dbReference type="ARBA" id="ARBA00022525"/>
    </source>
</evidence>
<dbReference type="PANTHER" id="PTHR11967">
    <property type="entry name" value="ALPHA-1-ACID GLYCOPROTEIN"/>
    <property type="match status" value="1"/>
</dbReference>
<keyword evidence="2" id="KW-0964">Secreted</keyword>
<protein>
    <recommendedName>
        <fullName evidence="6">Apolipoprotein M</fullName>
    </recommendedName>
</protein>
<sequence>MTSVTYADKQIQDCGVSRAMMGVMYVAVAVLSFLSVGQSAPLTDCESLIQPVKIQDREQLLGKWIYIAESTNFAGSKLLNNMLVENVWAKITAANESDAIHHYQSLKMLGQCFAVRTNLTLENDTLSMVQPYPASAEVLKSGCADCLVFHIKYSFIFGRQHRGLQLLSKRTNVSTAELQEFKKQVECLNLPPPAILVTDTELCPDESSSQETETVDLTSHMENMDPQVSNLMETILGIGDALEKFASLFTSA</sequence>
<gene>
    <name evidence="4" type="ORF">JOB18_000728</name>
</gene>
<keyword evidence="5" id="KW-1185">Reference proteome</keyword>
<dbReference type="GO" id="GO:0005576">
    <property type="term" value="C:extracellular region"/>
    <property type="evidence" value="ECO:0007669"/>
    <property type="project" value="UniProtKB-SubCell"/>
</dbReference>
<keyword evidence="3" id="KW-0732">Signal</keyword>
<evidence type="ECO:0000313" key="5">
    <source>
        <dbReference type="Proteomes" id="UP000693946"/>
    </source>
</evidence>
<proteinExistence type="predicted"/>
<organism evidence="4 5">
    <name type="scientific">Solea senegalensis</name>
    <name type="common">Senegalese sole</name>
    <dbReference type="NCBI Taxonomy" id="28829"/>
    <lineage>
        <taxon>Eukaryota</taxon>
        <taxon>Metazoa</taxon>
        <taxon>Chordata</taxon>
        <taxon>Craniata</taxon>
        <taxon>Vertebrata</taxon>
        <taxon>Euteleostomi</taxon>
        <taxon>Actinopterygii</taxon>
        <taxon>Neopterygii</taxon>
        <taxon>Teleostei</taxon>
        <taxon>Neoteleostei</taxon>
        <taxon>Acanthomorphata</taxon>
        <taxon>Carangaria</taxon>
        <taxon>Pleuronectiformes</taxon>
        <taxon>Pleuronectoidei</taxon>
        <taxon>Soleidae</taxon>
        <taxon>Solea</taxon>
    </lineage>
</organism>
<comment type="caution">
    <text evidence="4">The sequence shown here is derived from an EMBL/GenBank/DDBJ whole genome shotgun (WGS) entry which is preliminary data.</text>
</comment>
<reference evidence="4 5" key="1">
    <citation type="journal article" date="2021" name="Sci. Rep.">
        <title>Chromosome anchoring in Senegalese sole (Solea senegalensis) reveals sex-associated markers and genome rearrangements in flatfish.</title>
        <authorList>
            <person name="Guerrero-Cozar I."/>
            <person name="Gomez-Garrido J."/>
            <person name="Berbel C."/>
            <person name="Martinez-Blanch J.F."/>
            <person name="Alioto T."/>
            <person name="Claros M.G."/>
            <person name="Gagnaire P.A."/>
            <person name="Manchado M."/>
        </authorList>
    </citation>
    <scope>NUCLEOTIDE SEQUENCE [LARGE SCALE GENOMIC DNA]</scope>
    <source>
        <strain evidence="4">Sse05_10M</strain>
    </source>
</reference>
<evidence type="ECO:0000313" key="4">
    <source>
        <dbReference type="EMBL" id="KAG7460499.1"/>
    </source>
</evidence>
<accession>A0AAV6PIJ3</accession>
<dbReference type="AlphaFoldDB" id="A0AAV6PIJ3"/>
<dbReference type="PANTHER" id="PTHR11967:SF2">
    <property type="entry name" value="ALPHA-1-ACID GLYCOPROTEIN 1"/>
    <property type="match status" value="1"/>
</dbReference>